<protein>
    <recommendedName>
        <fullName evidence="1">F-box domain-containing protein</fullName>
    </recommendedName>
</protein>
<dbReference type="InterPro" id="IPR036047">
    <property type="entry name" value="F-box-like_dom_sf"/>
</dbReference>
<dbReference type="SUPFAM" id="SSF81383">
    <property type="entry name" value="F-box domain"/>
    <property type="match status" value="1"/>
</dbReference>
<dbReference type="Proteomes" id="UP000248405">
    <property type="component" value="Unassembled WGS sequence"/>
</dbReference>
<dbReference type="EMBL" id="KZ821631">
    <property type="protein sequence ID" value="PYH67059.1"/>
    <property type="molecule type" value="Genomic_DNA"/>
</dbReference>
<feature type="domain" description="F-box" evidence="1">
    <location>
        <begin position="8"/>
        <end position="54"/>
    </location>
</feature>
<dbReference type="InterPro" id="IPR001810">
    <property type="entry name" value="F-box_dom"/>
</dbReference>
<keyword evidence="3" id="KW-1185">Reference proteome</keyword>
<dbReference type="PROSITE" id="PS50181">
    <property type="entry name" value="FBOX"/>
    <property type="match status" value="1"/>
</dbReference>
<reference evidence="2" key="1">
    <citation type="submission" date="2016-12" db="EMBL/GenBank/DDBJ databases">
        <title>The genomes of Aspergillus section Nigri reveals drivers in fungal speciation.</title>
        <authorList>
            <consortium name="DOE Joint Genome Institute"/>
            <person name="Vesth T.C."/>
            <person name="Nybo J."/>
            <person name="Theobald S."/>
            <person name="Brandl J."/>
            <person name="Frisvad J.C."/>
            <person name="Nielsen K.F."/>
            <person name="Lyhne E.K."/>
            <person name="Kogle M.E."/>
            <person name="Kuo A."/>
            <person name="Riley R."/>
            <person name="Clum A."/>
            <person name="Nolan M."/>
            <person name="Lipzen A."/>
            <person name="Salamov A."/>
            <person name="Henrissat B."/>
            <person name="Wiebenga A."/>
            <person name="De Vries R.P."/>
            <person name="Grigoriev I.V."/>
            <person name="Mortensen U.H."/>
            <person name="Andersen M.R."/>
            <person name="Baker S.E."/>
        </authorList>
    </citation>
    <scope>NUCLEOTIDE SEQUENCE [LARGE SCALE GENOMIC DNA]</scope>
    <source>
        <strain evidence="2">CBS 113365</strain>
    </source>
</reference>
<sequence>MILRRVSKMELSDLPPEIILIILDYLETTAALKDICLVSKKFCAIAQPLLYHEIILGPEDVLLSILLLCRTVTTCPHIAAHVQQLDIDTDNPGFLLAEGENNSNAVNQDKLPVADIHLLEKEAQNINLSDIDASRFGTEIGDSVIFSMLIISRTQNLRSLVITLDPQGLSLLIGLAQGRMNAHTSLPCRNSLERLHLRCRKGRYNDRMNMNNIARLLSLLPLREIQISEYCSGGQASPKTDDADVTPLSSVSASSLSLCGSSIEETDIDALVGLCKNLTAFYCGQCGSHNHQLSPQRLYPLLFCRRDSLRVLQLSFGDPFANPPIFRDSQFGGSLKQFVVLEYLILDQVYLSTTPEFPSSLKHLAIRECRSLIAQLLAHIAECVLNGQLPNLQYISLHSNITHPGRMINLPQRGATDILFNKACQNLQNILDGTEITLQLEKNLLDKTVQGYGAAYEFGQPGVFWPFIFLE</sequence>
<dbReference type="AlphaFoldDB" id="A0A319B3H2"/>
<organism evidence="2 3">
    <name type="scientific">Aspergillus vadensis (strain CBS 113365 / IMI 142717 / IBT 24658)</name>
    <dbReference type="NCBI Taxonomy" id="1448311"/>
    <lineage>
        <taxon>Eukaryota</taxon>
        <taxon>Fungi</taxon>
        <taxon>Dikarya</taxon>
        <taxon>Ascomycota</taxon>
        <taxon>Pezizomycotina</taxon>
        <taxon>Eurotiomycetes</taxon>
        <taxon>Eurotiomycetidae</taxon>
        <taxon>Eurotiales</taxon>
        <taxon>Aspergillaceae</taxon>
        <taxon>Aspergillus</taxon>
        <taxon>Aspergillus subgen. Circumdati</taxon>
    </lineage>
</organism>
<evidence type="ECO:0000313" key="2">
    <source>
        <dbReference type="EMBL" id="PYH67059.1"/>
    </source>
</evidence>
<dbReference type="SUPFAM" id="SSF52047">
    <property type="entry name" value="RNI-like"/>
    <property type="match status" value="1"/>
</dbReference>
<proteinExistence type="predicted"/>
<evidence type="ECO:0000259" key="1">
    <source>
        <dbReference type="PROSITE" id="PS50181"/>
    </source>
</evidence>
<accession>A0A319B3H2</accession>
<gene>
    <name evidence="2" type="ORF">BO88DRAFT_83232</name>
</gene>
<dbReference type="RefSeq" id="XP_025560853.1">
    <property type="nucleotide sequence ID" value="XM_025713174.1"/>
</dbReference>
<dbReference type="Pfam" id="PF12937">
    <property type="entry name" value="F-box-like"/>
    <property type="match status" value="1"/>
</dbReference>
<name>A0A319B3H2_ASPVC</name>
<dbReference type="OrthoDB" id="2520703at2759"/>
<evidence type="ECO:0000313" key="3">
    <source>
        <dbReference type="Proteomes" id="UP000248405"/>
    </source>
</evidence>
<dbReference type="GeneID" id="37217766"/>